<dbReference type="InterPro" id="IPR013783">
    <property type="entry name" value="Ig-like_fold"/>
</dbReference>
<evidence type="ECO:0000313" key="6">
    <source>
        <dbReference type="EMBL" id="CAJ0957080.1"/>
    </source>
</evidence>
<dbReference type="CDD" id="cd00096">
    <property type="entry name" value="Ig"/>
    <property type="match status" value="1"/>
</dbReference>
<feature type="signal peptide" evidence="4">
    <location>
        <begin position="1"/>
        <end position="22"/>
    </location>
</feature>
<evidence type="ECO:0000313" key="7">
    <source>
        <dbReference type="Proteomes" id="UP001176940"/>
    </source>
</evidence>
<dbReference type="PANTHER" id="PTHR44427:SF5">
    <property type="entry name" value="V-SET AND IMMUNOGLOBULIN DOMAIN-CONTAINING PROTEIN 10-LIKE"/>
    <property type="match status" value="1"/>
</dbReference>
<keyword evidence="7" id="KW-1185">Reference proteome</keyword>
<dbReference type="SMART" id="SM00408">
    <property type="entry name" value="IGc2"/>
    <property type="match status" value="2"/>
</dbReference>
<dbReference type="InterPro" id="IPR036179">
    <property type="entry name" value="Ig-like_dom_sf"/>
</dbReference>
<feature type="domain" description="Ig-like" evidence="5">
    <location>
        <begin position="124"/>
        <end position="213"/>
    </location>
</feature>
<evidence type="ECO:0000256" key="3">
    <source>
        <dbReference type="SAM" id="Phobius"/>
    </source>
</evidence>
<keyword evidence="3" id="KW-0472">Membrane</keyword>
<dbReference type="InterPro" id="IPR050831">
    <property type="entry name" value="CEA_cell_adhesion"/>
</dbReference>
<organism evidence="6 7">
    <name type="scientific">Ranitomeya imitator</name>
    <name type="common">mimic poison frog</name>
    <dbReference type="NCBI Taxonomy" id="111125"/>
    <lineage>
        <taxon>Eukaryota</taxon>
        <taxon>Metazoa</taxon>
        <taxon>Chordata</taxon>
        <taxon>Craniata</taxon>
        <taxon>Vertebrata</taxon>
        <taxon>Euteleostomi</taxon>
        <taxon>Amphibia</taxon>
        <taxon>Batrachia</taxon>
        <taxon>Anura</taxon>
        <taxon>Neobatrachia</taxon>
        <taxon>Hyloidea</taxon>
        <taxon>Dendrobatidae</taxon>
        <taxon>Dendrobatinae</taxon>
        <taxon>Ranitomeya</taxon>
    </lineage>
</organism>
<accession>A0ABN9M3N9</accession>
<dbReference type="Pfam" id="PF13927">
    <property type="entry name" value="Ig_3"/>
    <property type="match status" value="1"/>
</dbReference>
<dbReference type="Gene3D" id="2.60.40.10">
    <property type="entry name" value="Immunoglobulins"/>
    <property type="match status" value="2"/>
</dbReference>
<dbReference type="PANTHER" id="PTHR44427">
    <property type="entry name" value="CARCINOEMBRYONIC ANTIGEN-RELATED CELL ADHESION MOLECULE 19"/>
    <property type="match status" value="1"/>
</dbReference>
<feature type="transmembrane region" description="Helical" evidence="3">
    <location>
        <begin position="227"/>
        <end position="253"/>
    </location>
</feature>
<dbReference type="InterPro" id="IPR003598">
    <property type="entry name" value="Ig_sub2"/>
</dbReference>
<feature type="domain" description="Ig-like" evidence="5">
    <location>
        <begin position="24"/>
        <end position="116"/>
    </location>
</feature>
<evidence type="ECO:0000256" key="4">
    <source>
        <dbReference type="SAM" id="SignalP"/>
    </source>
</evidence>
<dbReference type="EMBL" id="CAUEEQ010043184">
    <property type="protein sequence ID" value="CAJ0957080.1"/>
    <property type="molecule type" value="Genomic_DNA"/>
</dbReference>
<comment type="caution">
    <text evidence="6">The sequence shown here is derived from an EMBL/GenBank/DDBJ whole genome shotgun (WGS) entry which is preliminary data.</text>
</comment>
<reference evidence="6" key="1">
    <citation type="submission" date="2023-07" db="EMBL/GenBank/DDBJ databases">
        <authorList>
            <person name="Stuckert A."/>
        </authorList>
    </citation>
    <scope>NUCLEOTIDE SEQUENCE</scope>
</reference>
<keyword evidence="3" id="KW-0812">Transmembrane</keyword>
<dbReference type="PROSITE" id="PS50835">
    <property type="entry name" value="IG_LIKE"/>
    <property type="match status" value="2"/>
</dbReference>
<dbReference type="SUPFAM" id="SSF48726">
    <property type="entry name" value="Immunoglobulin"/>
    <property type="match status" value="2"/>
</dbReference>
<dbReference type="InterPro" id="IPR007110">
    <property type="entry name" value="Ig-like_dom"/>
</dbReference>
<keyword evidence="1 4" id="KW-0732">Signal</keyword>
<feature type="chain" id="PRO_5047081903" description="Ig-like domain-containing protein" evidence="4">
    <location>
        <begin position="23"/>
        <end position="369"/>
    </location>
</feature>
<proteinExistence type="predicted"/>
<gene>
    <name evidence="6" type="ORF">RIMI_LOCUS15817968</name>
</gene>
<sequence length="369" mass="39443">MAGGAALLRALLLLALTGTGAAIPVQTNSSSNFLVGENISLFISYTYTSDASISWFKDDVLLVKWDKNGFTAAPTIQDRLEIIGNGSLVITNSIKSDSGNYTVSVESFTDKTSTLTFPVKIYDPVTNVSVLQSPVAADEGTPVVNLSCSAVSDEVNYTWTREGASLPGGGGGYVTLENGRTLQINAPNRTHNGNYSCNVSNPVQWKTATRTLNISYSDRPLPLSAGAIAGIVIGSVAGAFLLIALIVIVIFCIRKRRKGKKVKNPGDLHKDALRTVSGATLSPDDPAYFTMNNIMYRNSSISMGSYIMNSGDNTSEYLRNPSPNPPPSGPKVKHATQFVALETDHRCCLVCKHFAEAGQVLQFSSAKSF</sequence>
<keyword evidence="2" id="KW-0325">Glycoprotein</keyword>
<protein>
    <recommendedName>
        <fullName evidence="5">Ig-like domain-containing protein</fullName>
    </recommendedName>
</protein>
<evidence type="ECO:0000259" key="5">
    <source>
        <dbReference type="PROSITE" id="PS50835"/>
    </source>
</evidence>
<evidence type="ECO:0000256" key="1">
    <source>
        <dbReference type="ARBA" id="ARBA00022729"/>
    </source>
</evidence>
<dbReference type="SMART" id="SM00409">
    <property type="entry name" value="IG"/>
    <property type="match status" value="2"/>
</dbReference>
<dbReference type="Proteomes" id="UP001176940">
    <property type="component" value="Unassembled WGS sequence"/>
</dbReference>
<name>A0ABN9M3N9_9NEOB</name>
<keyword evidence="3" id="KW-1133">Transmembrane helix</keyword>
<evidence type="ECO:0000256" key="2">
    <source>
        <dbReference type="ARBA" id="ARBA00023180"/>
    </source>
</evidence>
<dbReference type="InterPro" id="IPR003599">
    <property type="entry name" value="Ig_sub"/>
</dbReference>